<keyword evidence="2" id="KW-1185">Reference proteome</keyword>
<proteinExistence type="predicted"/>
<dbReference type="InterPro" id="IPR014825">
    <property type="entry name" value="DNA_alkylation"/>
</dbReference>
<dbReference type="Pfam" id="PF08713">
    <property type="entry name" value="DNA_alkylation"/>
    <property type="match status" value="1"/>
</dbReference>
<dbReference type="EMBL" id="CP014224">
    <property type="protein sequence ID" value="ANW95197.1"/>
    <property type="molecule type" value="Genomic_DNA"/>
</dbReference>
<dbReference type="KEGG" id="wfu:AXE80_02370"/>
<dbReference type="SUPFAM" id="SSF48371">
    <property type="entry name" value="ARM repeat"/>
    <property type="match status" value="1"/>
</dbReference>
<evidence type="ECO:0000313" key="1">
    <source>
        <dbReference type="EMBL" id="ANW95197.1"/>
    </source>
</evidence>
<dbReference type="OrthoDB" id="9797162at2"/>
<dbReference type="STRING" id="1790137.AXE80_02370"/>
<dbReference type="InterPro" id="IPR021133">
    <property type="entry name" value="HEAT_type_2"/>
</dbReference>
<dbReference type="AlphaFoldDB" id="A0A1B1Y375"/>
<dbReference type="Gene3D" id="1.25.40.290">
    <property type="entry name" value="ARM repeat domains"/>
    <property type="match status" value="1"/>
</dbReference>
<dbReference type="Proteomes" id="UP000092967">
    <property type="component" value="Chromosome"/>
</dbReference>
<protein>
    <recommendedName>
        <fullName evidence="3">DNA alkylation repair protein</fullName>
    </recommendedName>
</protein>
<dbReference type="PROSITE" id="PS50077">
    <property type="entry name" value="HEAT_REPEAT"/>
    <property type="match status" value="1"/>
</dbReference>
<evidence type="ECO:0008006" key="3">
    <source>
        <dbReference type="Google" id="ProtNLM"/>
    </source>
</evidence>
<reference evidence="1 2" key="1">
    <citation type="submission" date="2016-02" db="EMBL/GenBank/DDBJ databases">
        <authorList>
            <person name="Wen L."/>
            <person name="He K."/>
            <person name="Yang H."/>
        </authorList>
    </citation>
    <scope>NUCLEOTIDE SEQUENCE [LARGE SCALE GENOMIC DNA]</scope>
    <source>
        <strain evidence="1 2">CZ1127</strain>
    </source>
</reference>
<gene>
    <name evidence="1" type="ORF">AXE80_02370</name>
</gene>
<organism evidence="1 2">
    <name type="scientific">Wenyingzhuangia fucanilytica</name>
    <dbReference type="NCBI Taxonomy" id="1790137"/>
    <lineage>
        <taxon>Bacteria</taxon>
        <taxon>Pseudomonadati</taxon>
        <taxon>Bacteroidota</taxon>
        <taxon>Flavobacteriia</taxon>
        <taxon>Flavobacteriales</taxon>
        <taxon>Flavobacteriaceae</taxon>
        <taxon>Wenyingzhuangia</taxon>
    </lineage>
</organism>
<dbReference type="InterPro" id="IPR016024">
    <property type="entry name" value="ARM-type_fold"/>
</dbReference>
<evidence type="ECO:0000313" key="2">
    <source>
        <dbReference type="Proteomes" id="UP000092967"/>
    </source>
</evidence>
<name>A0A1B1Y375_9FLAO</name>
<accession>A0A1B1Y375</accession>
<sequence length="366" mass="42973">MEPLKNAYHQQFFNAFLNALKEVKPKLDKDLFLAAIFIPEWELMELKDRMHHIAKTLHSHLHPNFEMAVNEIKSLIPILKKHQISGGYEYLFLPDYIEMYGQNYLVESVTSFEIITPFITCELAIRPFIIVHPKYVMAKMLEWSFHPNHHIRRLASEGCRPRLPWAMALPDFKKDPRIILPILENLINDEELYVRKSVANNLNDIAKDHPEILIDFTQKHIGETEKSDWTLKHANRNLLKQAEPRIMQAFGFGNTNQIDVQNVKLNTTNIQLGDYLHFSFNIVNNCNTLTLIRLEYAVYYLKQNGSLSKKIFKISEKKYPPYSINNIKRKQHFKPISTRKYHFGIHKIAIIANGKEFDHLAFTLHE</sequence>
<dbReference type="RefSeq" id="WP_068824302.1">
    <property type="nucleotide sequence ID" value="NZ_CP014224.1"/>
</dbReference>